<proteinExistence type="predicted"/>
<keyword evidence="2" id="KW-1185">Reference proteome</keyword>
<dbReference type="EMBL" id="PVQB02000514">
    <property type="protein sequence ID" value="KAF4336170.1"/>
    <property type="molecule type" value="Genomic_DNA"/>
</dbReference>
<protein>
    <recommendedName>
        <fullName evidence="3">F-box domain-containing protein</fullName>
    </recommendedName>
</protein>
<name>A0A9P5AC97_9HYPO</name>
<gene>
    <name evidence="1" type="ORF">FBEOM_9972</name>
</gene>
<dbReference type="Proteomes" id="UP000730481">
    <property type="component" value="Unassembled WGS sequence"/>
</dbReference>
<dbReference type="OrthoDB" id="2520703at2759"/>
<evidence type="ECO:0000313" key="2">
    <source>
        <dbReference type="Proteomes" id="UP000730481"/>
    </source>
</evidence>
<reference evidence="1" key="2">
    <citation type="submission" date="2020-02" db="EMBL/GenBank/DDBJ databases">
        <title>Identification and distribution of gene clusters putatively required for synthesis of sphingolipid metabolism inhibitors in phylogenetically diverse species of the filamentous fungus Fusarium.</title>
        <authorList>
            <person name="Kim H.-S."/>
            <person name="Busman M."/>
            <person name="Brown D.W."/>
            <person name="Divon H."/>
            <person name="Uhlig S."/>
            <person name="Proctor R.H."/>
        </authorList>
    </citation>
    <scope>NUCLEOTIDE SEQUENCE</scope>
    <source>
        <strain evidence="1">NRRL 25174</strain>
    </source>
</reference>
<evidence type="ECO:0000313" key="1">
    <source>
        <dbReference type="EMBL" id="KAF4336170.1"/>
    </source>
</evidence>
<dbReference type="AlphaFoldDB" id="A0A9P5AC97"/>
<organism evidence="1 2">
    <name type="scientific">Fusarium beomiforme</name>
    <dbReference type="NCBI Taxonomy" id="44412"/>
    <lineage>
        <taxon>Eukaryota</taxon>
        <taxon>Fungi</taxon>
        <taxon>Dikarya</taxon>
        <taxon>Ascomycota</taxon>
        <taxon>Pezizomycotina</taxon>
        <taxon>Sordariomycetes</taxon>
        <taxon>Hypocreomycetidae</taxon>
        <taxon>Hypocreales</taxon>
        <taxon>Nectriaceae</taxon>
        <taxon>Fusarium</taxon>
        <taxon>Fusarium burgessii species complex</taxon>
    </lineage>
</organism>
<sequence length="521" mass="58704">MRVIVDTMGHAQSQETQSQPHVPNLTNLSPEISSQIFGYFCLHCRGQQEYLSNNTEQLKHNYYQDRQVLVSLCLVSRRLRATCQDILHHVCLIAPSGRLWPMQKPLVDKSLPLFIRTIASQRHLAWSTKTVVFYWAQMAIPIDFDDAHEAFKQASKVKGLKLSHIWDQRKDASPYREAFLKGLILGKAKSPAATKHTGTNANTLPAELLYVLLALLPNCSHLALDISAHLANDQKHALKVLGVSSLPLKSLELRGAFDFKLKMFSSQLIPMSSGLQTLCLYKSLPLPEISSLRALHLRGFKLSPAELDTILPSCTGSLTAFTYEAVDVISLHIDLLHNSQIQASDVVRHLKKHSASLQSLHLDLRIRVYSSQDTTIDPMPRLRNFVALQELILNSGSVYNTQSLEFPDEKSLTSFLPPNITSLTLVEPGFPMAPERLQKGLLGLVDFRREQGQFSRLKRVICDIGGIFEEAHTQDLLAQVGIELEYKQFPRSDWTYDRERLVASPMYDLVDDYDFLTGLVP</sequence>
<comment type="caution">
    <text evidence="1">The sequence shown here is derived from an EMBL/GenBank/DDBJ whole genome shotgun (WGS) entry which is preliminary data.</text>
</comment>
<evidence type="ECO:0008006" key="3">
    <source>
        <dbReference type="Google" id="ProtNLM"/>
    </source>
</evidence>
<accession>A0A9P5AC97</accession>
<reference evidence="1" key="1">
    <citation type="journal article" date="2017" name="Mycologia">
        <title>Fusarium algeriense, sp. nov., a novel toxigenic crown rot pathogen of durum wheat from Algeria is nested in the Fusarium burgessii species complex.</title>
        <authorList>
            <person name="Laraba I."/>
            <person name="Keddad A."/>
            <person name="Boureghda H."/>
            <person name="Abdallah N."/>
            <person name="Vaughan M.M."/>
            <person name="Proctor R.H."/>
            <person name="Busman M."/>
            <person name="O'Donnell K."/>
        </authorList>
    </citation>
    <scope>NUCLEOTIDE SEQUENCE</scope>
    <source>
        <strain evidence="1">NRRL 25174</strain>
    </source>
</reference>